<dbReference type="KEGG" id="dpx:DAPPUDRAFT_248489"/>
<dbReference type="HOGENOM" id="CLU_2778439_0_0_1"/>
<dbReference type="InParanoid" id="E9GUR3"/>
<feature type="region of interest" description="Disordered" evidence="1">
    <location>
        <begin position="47"/>
        <end position="69"/>
    </location>
</feature>
<sequence length="69" mass="7689">MTGPCCQISSDEYQLAMTFFIGFQLGLWPGHGFFFYRGLERVGPTEQIGLGPGRPMGQKNFTGRVTARE</sequence>
<evidence type="ECO:0000313" key="3">
    <source>
        <dbReference type="Proteomes" id="UP000000305"/>
    </source>
</evidence>
<keyword evidence="3" id="KW-1185">Reference proteome</keyword>
<proteinExistence type="predicted"/>
<protein>
    <submittedName>
        <fullName evidence="2">Uncharacterized protein</fullName>
    </submittedName>
</protein>
<dbReference type="AlphaFoldDB" id="E9GUR3"/>
<accession>E9GUR3</accession>
<reference evidence="2 3" key="1">
    <citation type="journal article" date="2011" name="Science">
        <title>The ecoresponsive genome of Daphnia pulex.</title>
        <authorList>
            <person name="Colbourne J.K."/>
            <person name="Pfrender M.E."/>
            <person name="Gilbert D."/>
            <person name="Thomas W.K."/>
            <person name="Tucker A."/>
            <person name="Oakley T.H."/>
            <person name="Tokishita S."/>
            <person name="Aerts A."/>
            <person name="Arnold G.J."/>
            <person name="Basu M.K."/>
            <person name="Bauer D.J."/>
            <person name="Caceres C.E."/>
            <person name="Carmel L."/>
            <person name="Casola C."/>
            <person name="Choi J.H."/>
            <person name="Detter J.C."/>
            <person name="Dong Q."/>
            <person name="Dusheyko S."/>
            <person name="Eads B.D."/>
            <person name="Frohlich T."/>
            <person name="Geiler-Samerotte K.A."/>
            <person name="Gerlach D."/>
            <person name="Hatcher P."/>
            <person name="Jogdeo S."/>
            <person name="Krijgsveld J."/>
            <person name="Kriventseva E.V."/>
            <person name="Kultz D."/>
            <person name="Laforsch C."/>
            <person name="Lindquist E."/>
            <person name="Lopez J."/>
            <person name="Manak J.R."/>
            <person name="Muller J."/>
            <person name="Pangilinan J."/>
            <person name="Patwardhan R.P."/>
            <person name="Pitluck S."/>
            <person name="Pritham E.J."/>
            <person name="Rechtsteiner A."/>
            <person name="Rho M."/>
            <person name="Rogozin I.B."/>
            <person name="Sakarya O."/>
            <person name="Salamov A."/>
            <person name="Schaack S."/>
            <person name="Shapiro H."/>
            <person name="Shiga Y."/>
            <person name="Skalitzky C."/>
            <person name="Smith Z."/>
            <person name="Souvorov A."/>
            <person name="Sung W."/>
            <person name="Tang Z."/>
            <person name="Tsuchiya D."/>
            <person name="Tu H."/>
            <person name="Vos H."/>
            <person name="Wang M."/>
            <person name="Wolf Y.I."/>
            <person name="Yamagata H."/>
            <person name="Yamada T."/>
            <person name="Ye Y."/>
            <person name="Shaw J.R."/>
            <person name="Andrews J."/>
            <person name="Crease T.J."/>
            <person name="Tang H."/>
            <person name="Lucas S.M."/>
            <person name="Robertson H.M."/>
            <person name="Bork P."/>
            <person name="Koonin E.V."/>
            <person name="Zdobnov E.M."/>
            <person name="Grigoriev I.V."/>
            <person name="Lynch M."/>
            <person name="Boore J.L."/>
        </authorList>
    </citation>
    <scope>NUCLEOTIDE SEQUENCE [LARGE SCALE GENOMIC DNA]</scope>
</reference>
<dbReference type="EMBL" id="GL732566">
    <property type="protein sequence ID" value="EFX76897.1"/>
    <property type="molecule type" value="Genomic_DNA"/>
</dbReference>
<evidence type="ECO:0000256" key="1">
    <source>
        <dbReference type="SAM" id="MobiDB-lite"/>
    </source>
</evidence>
<evidence type="ECO:0000313" key="2">
    <source>
        <dbReference type="EMBL" id="EFX76897.1"/>
    </source>
</evidence>
<dbReference type="Proteomes" id="UP000000305">
    <property type="component" value="Unassembled WGS sequence"/>
</dbReference>
<name>E9GUR3_DAPPU</name>
<gene>
    <name evidence="2" type="ORF">DAPPUDRAFT_248489</name>
</gene>
<organism evidence="2 3">
    <name type="scientific">Daphnia pulex</name>
    <name type="common">Water flea</name>
    <dbReference type="NCBI Taxonomy" id="6669"/>
    <lineage>
        <taxon>Eukaryota</taxon>
        <taxon>Metazoa</taxon>
        <taxon>Ecdysozoa</taxon>
        <taxon>Arthropoda</taxon>
        <taxon>Crustacea</taxon>
        <taxon>Branchiopoda</taxon>
        <taxon>Diplostraca</taxon>
        <taxon>Cladocera</taxon>
        <taxon>Anomopoda</taxon>
        <taxon>Daphniidae</taxon>
        <taxon>Daphnia</taxon>
    </lineage>
</organism>